<reference evidence="4 5" key="1">
    <citation type="journal article" date="2015" name="Genome Announc.">
        <title>Draft Genome Sequence of Burkholderia sp. Strain PML1(12), an Ectomycorrhizosphere-Inhabiting Bacterium with Effective Mineral-Weathering Ability.</title>
        <authorList>
            <person name="Uroz S."/>
            <person name="Oger P."/>
        </authorList>
    </citation>
    <scope>NUCLEOTIDE SEQUENCE [LARGE SCALE GENOMIC DNA]</scope>
    <source>
        <strain evidence="5">PML1(12)</strain>
    </source>
</reference>
<accession>A0A0J1CVX7</accession>
<dbReference type="PATRIC" id="fig|908627.4.peg.4041"/>
<evidence type="ECO:0000256" key="2">
    <source>
        <dbReference type="ARBA" id="ARBA00023235"/>
    </source>
</evidence>
<dbReference type="Pfam" id="PF01361">
    <property type="entry name" value="Tautomerase"/>
    <property type="match status" value="1"/>
</dbReference>
<evidence type="ECO:0000256" key="1">
    <source>
        <dbReference type="ARBA" id="ARBA00006723"/>
    </source>
</evidence>
<dbReference type="Proteomes" id="UP000035963">
    <property type="component" value="Unassembled WGS sequence"/>
</dbReference>
<dbReference type="Gene3D" id="3.30.429.10">
    <property type="entry name" value="Macrophage Migration Inhibitory Factor"/>
    <property type="match status" value="1"/>
</dbReference>
<evidence type="ECO:0000313" key="5">
    <source>
        <dbReference type="Proteomes" id="UP000035963"/>
    </source>
</evidence>
<evidence type="ECO:0000259" key="3">
    <source>
        <dbReference type="Pfam" id="PF01361"/>
    </source>
</evidence>
<sequence>MPFVNVKLVDGVFTSTQKHALAKALTDVMVKFEGSEAFRQVTWVLIEELHTDGWHIGGEPFAGPPSLMDTLGRSKDVFEMIDGRPMSRDEFATALPPVDASEQAAKLHAQK</sequence>
<keyword evidence="5" id="KW-1185">Reference proteome</keyword>
<dbReference type="AlphaFoldDB" id="A0A0J1CVX7"/>
<dbReference type="GO" id="GO:0016853">
    <property type="term" value="F:isomerase activity"/>
    <property type="evidence" value="ECO:0007669"/>
    <property type="project" value="UniProtKB-KW"/>
</dbReference>
<name>A0A0J1CVX7_9BURK</name>
<proteinExistence type="inferred from homology"/>
<dbReference type="EMBL" id="AEJF01000116">
    <property type="protein sequence ID" value="KLU24729.1"/>
    <property type="molecule type" value="Genomic_DNA"/>
</dbReference>
<dbReference type="SUPFAM" id="SSF55331">
    <property type="entry name" value="Tautomerase/MIF"/>
    <property type="match status" value="1"/>
</dbReference>
<dbReference type="PANTHER" id="PTHR35530:SF1">
    <property type="entry name" value="2-HYDROXYMUCONATE TAUTOMERASE"/>
    <property type="match status" value="1"/>
</dbReference>
<gene>
    <name evidence="4" type="ORF">EOS_18025</name>
</gene>
<feature type="domain" description="4-oxalocrotonate tautomerase-like" evidence="3">
    <location>
        <begin position="2"/>
        <end position="61"/>
    </location>
</feature>
<organism evidence="4 5">
    <name type="scientific">Caballeronia mineralivorans PML1(12)</name>
    <dbReference type="NCBI Taxonomy" id="908627"/>
    <lineage>
        <taxon>Bacteria</taxon>
        <taxon>Pseudomonadati</taxon>
        <taxon>Pseudomonadota</taxon>
        <taxon>Betaproteobacteria</taxon>
        <taxon>Burkholderiales</taxon>
        <taxon>Burkholderiaceae</taxon>
        <taxon>Caballeronia</taxon>
    </lineage>
</organism>
<keyword evidence="2" id="KW-0413">Isomerase</keyword>
<dbReference type="InterPro" id="IPR004370">
    <property type="entry name" value="4-OT-like_dom"/>
</dbReference>
<comment type="caution">
    <text evidence="4">The sequence shown here is derived from an EMBL/GenBank/DDBJ whole genome shotgun (WGS) entry which is preliminary data.</text>
</comment>
<protein>
    <submittedName>
        <fullName evidence="4">Tautomerase</fullName>
    </submittedName>
</protein>
<comment type="similarity">
    <text evidence="1">Belongs to the 4-oxalocrotonate tautomerase family.</text>
</comment>
<evidence type="ECO:0000313" key="4">
    <source>
        <dbReference type="EMBL" id="KLU24729.1"/>
    </source>
</evidence>
<dbReference type="InterPro" id="IPR014347">
    <property type="entry name" value="Tautomerase/MIF_sf"/>
</dbReference>
<dbReference type="PANTHER" id="PTHR35530">
    <property type="entry name" value="TAUTOMERASE-RELATED"/>
    <property type="match status" value="1"/>
</dbReference>
<dbReference type="OrthoDB" id="8225112at2"/>
<dbReference type="RefSeq" id="WP_047848036.1">
    <property type="nucleotide sequence ID" value="NZ_AEJF01000116.1"/>
</dbReference>